<dbReference type="InterPro" id="IPR000711">
    <property type="entry name" value="ATPase_OSCP/dsu"/>
</dbReference>
<dbReference type="NCBIfam" id="NF004403">
    <property type="entry name" value="PRK05758.2-4"/>
    <property type="match status" value="1"/>
</dbReference>
<accession>A0A345BZJ9</accession>
<comment type="function">
    <text evidence="7">This protein is part of the stalk that links CF(0) to CF(1). It either transmits conformational changes from CF(0) to CF(1) or is implicated in proton conduction.</text>
</comment>
<evidence type="ECO:0000256" key="7">
    <source>
        <dbReference type="HAMAP-Rule" id="MF_01416"/>
    </source>
</evidence>
<comment type="similarity">
    <text evidence="7">Belongs to the ATPase delta chain family.</text>
</comment>
<evidence type="ECO:0000313" key="9">
    <source>
        <dbReference type="Proteomes" id="UP000252100"/>
    </source>
</evidence>
<keyword evidence="4 7" id="KW-0406">Ion transport</keyword>
<proteinExistence type="inferred from homology"/>
<reference evidence="8 9" key="1">
    <citation type="journal article" date="2018" name="J. Microbiol.">
        <title>Salicibibacter kimchii gen. nov., sp. nov., a moderately halophilic and alkalitolerant bacterium in the family Bacillaceae, isolated from kimchi.</title>
        <authorList>
            <person name="Jang J.Y."/>
            <person name="Oh Y.J."/>
            <person name="Lim S.K."/>
            <person name="Park H.K."/>
            <person name="Lee C."/>
            <person name="Kim J.Y."/>
            <person name="Lee M.A."/>
            <person name="Choi H.J."/>
        </authorList>
    </citation>
    <scope>NUCLEOTIDE SEQUENCE [LARGE SCALE GENOMIC DNA]</scope>
    <source>
        <strain evidence="8 9">NKC1-1</strain>
    </source>
</reference>
<dbReference type="RefSeq" id="WP_114373115.1">
    <property type="nucleotide sequence ID" value="NZ_CP031092.1"/>
</dbReference>
<evidence type="ECO:0000256" key="4">
    <source>
        <dbReference type="ARBA" id="ARBA00023065"/>
    </source>
</evidence>
<dbReference type="OrthoDB" id="9802471at2"/>
<evidence type="ECO:0000256" key="2">
    <source>
        <dbReference type="ARBA" id="ARBA00022448"/>
    </source>
</evidence>
<comment type="function">
    <text evidence="7">F(1)F(0) ATP synthase produces ATP from ADP in the presence of a proton or sodium gradient. F-type ATPases consist of two structural domains, F(1) containing the extramembraneous catalytic core and F(0) containing the membrane proton channel, linked together by a central stalk and a peripheral stalk. During catalysis, ATP synthesis in the catalytic domain of F(1) is coupled via a rotary mechanism of the central stalk subunits to proton translocation.</text>
</comment>
<dbReference type="InterPro" id="IPR026015">
    <property type="entry name" value="ATP_synth_OSCP/delta_N_sf"/>
</dbReference>
<keyword evidence="2 7" id="KW-0813">Transport</keyword>
<evidence type="ECO:0000256" key="6">
    <source>
        <dbReference type="ARBA" id="ARBA00023310"/>
    </source>
</evidence>
<dbReference type="AlphaFoldDB" id="A0A345BZJ9"/>
<keyword evidence="7" id="KW-1003">Cell membrane</keyword>
<dbReference type="GO" id="GO:0045259">
    <property type="term" value="C:proton-transporting ATP synthase complex"/>
    <property type="evidence" value="ECO:0007669"/>
    <property type="project" value="UniProtKB-KW"/>
</dbReference>
<keyword evidence="9" id="KW-1185">Reference proteome</keyword>
<comment type="subcellular location">
    <subcellularLocation>
        <location evidence="7">Cell membrane</location>
        <topology evidence="7">Peripheral membrane protein</topology>
    </subcellularLocation>
    <subcellularLocation>
        <location evidence="1">Membrane</location>
    </subcellularLocation>
</comment>
<evidence type="ECO:0000256" key="1">
    <source>
        <dbReference type="ARBA" id="ARBA00004370"/>
    </source>
</evidence>
<keyword evidence="6 7" id="KW-0066">ATP synthesis</keyword>
<name>A0A345BZJ9_9BACI</name>
<evidence type="ECO:0000256" key="5">
    <source>
        <dbReference type="ARBA" id="ARBA00023136"/>
    </source>
</evidence>
<dbReference type="EMBL" id="CP031092">
    <property type="protein sequence ID" value="AXF56380.1"/>
    <property type="molecule type" value="Genomic_DNA"/>
</dbReference>
<dbReference type="SUPFAM" id="SSF47928">
    <property type="entry name" value="N-terminal domain of the delta subunit of the F1F0-ATP synthase"/>
    <property type="match status" value="1"/>
</dbReference>
<dbReference type="NCBIfam" id="TIGR01145">
    <property type="entry name" value="ATP_synt_delta"/>
    <property type="match status" value="1"/>
</dbReference>
<keyword evidence="7" id="KW-0139">CF(1)</keyword>
<dbReference type="Gene3D" id="1.10.520.20">
    <property type="entry name" value="N-terminal domain of the delta subunit of the F1F0-ATP synthase"/>
    <property type="match status" value="1"/>
</dbReference>
<sequence length="181" mass="20423">MSAPAAVANRYAKALFDLANEKGVVEQINEELHGVQTVFHSVPAFQKVMAHPKMSTEEQQALLEKGFSECHPFVMNMLLLLADRGRINIVDSLVQTFQNLTDDVFQIARADVRAVRPLSDKEKEELARQFTKKVNNRQVVVTDRQDDDLIGGLIVRVGDTVYDGSVQGMLRRMERKIVSNR</sequence>
<dbReference type="KEGG" id="rue:DT065_10355"/>
<protein>
    <recommendedName>
        <fullName evidence="7">ATP synthase subunit delta</fullName>
    </recommendedName>
    <alternativeName>
        <fullName evidence="7">ATP synthase F(1) sector subunit delta</fullName>
    </alternativeName>
    <alternativeName>
        <fullName evidence="7">F-type ATPase subunit delta</fullName>
        <shortName evidence="7">F-ATPase subunit delta</shortName>
    </alternativeName>
</protein>
<dbReference type="GO" id="GO:0005886">
    <property type="term" value="C:plasma membrane"/>
    <property type="evidence" value="ECO:0007669"/>
    <property type="project" value="UniProtKB-SubCell"/>
</dbReference>
<dbReference type="PANTHER" id="PTHR11910">
    <property type="entry name" value="ATP SYNTHASE DELTA CHAIN"/>
    <property type="match status" value="1"/>
</dbReference>
<evidence type="ECO:0000313" key="8">
    <source>
        <dbReference type="EMBL" id="AXF56380.1"/>
    </source>
</evidence>
<dbReference type="Pfam" id="PF00213">
    <property type="entry name" value="OSCP"/>
    <property type="match status" value="1"/>
</dbReference>
<organism evidence="8 9">
    <name type="scientific">Salicibibacter kimchii</name>
    <dbReference type="NCBI Taxonomy" id="2099786"/>
    <lineage>
        <taxon>Bacteria</taxon>
        <taxon>Bacillati</taxon>
        <taxon>Bacillota</taxon>
        <taxon>Bacilli</taxon>
        <taxon>Bacillales</taxon>
        <taxon>Bacillaceae</taxon>
        <taxon>Salicibibacter</taxon>
    </lineage>
</organism>
<keyword evidence="3 7" id="KW-0375">Hydrogen ion transport</keyword>
<dbReference type="GO" id="GO:0046933">
    <property type="term" value="F:proton-transporting ATP synthase activity, rotational mechanism"/>
    <property type="evidence" value="ECO:0007669"/>
    <property type="project" value="UniProtKB-UniRule"/>
</dbReference>
<keyword evidence="5 7" id="KW-0472">Membrane</keyword>
<dbReference type="HAMAP" id="MF_01416">
    <property type="entry name" value="ATP_synth_delta_bact"/>
    <property type="match status" value="1"/>
</dbReference>
<dbReference type="Proteomes" id="UP000252100">
    <property type="component" value="Chromosome"/>
</dbReference>
<dbReference type="PRINTS" id="PR00125">
    <property type="entry name" value="ATPASEDELTA"/>
</dbReference>
<gene>
    <name evidence="7" type="primary">atpH</name>
    <name evidence="8" type="ORF">DT065_10355</name>
</gene>
<evidence type="ECO:0000256" key="3">
    <source>
        <dbReference type="ARBA" id="ARBA00022781"/>
    </source>
</evidence>